<dbReference type="PANTHER" id="PTHR43537">
    <property type="entry name" value="TRANSCRIPTIONAL REGULATOR, GNTR FAMILY"/>
    <property type="match status" value="1"/>
</dbReference>
<dbReference type="SMART" id="SM00895">
    <property type="entry name" value="FCD"/>
    <property type="match status" value="1"/>
</dbReference>
<dbReference type="PANTHER" id="PTHR43537:SF45">
    <property type="entry name" value="GNTR FAMILY REGULATORY PROTEIN"/>
    <property type="match status" value="1"/>
</dbReference>
<evidence type="ECO:0000256" key="3">
    <source>
        <dbReference type="ARBA" id="ARBA00023163"/>
    </source>
</evidence>
<sequence length="224" mass="26437">MKIVDRHPRENGRDYAMRVIRDGIISLELEPGSVISDRELATEMNLSRTPVREALLELAKVKIVEIYPQRGSIVALIDYNLVEEAQFIRSVLETAVVPLVCQKATPDDMKALQENMDLQDFYHEHNGEEKLLELDNEFHRMLFQIAGRMQAYEMMQSMTVHFDRVRSMAVASVKEQHWIEDHRQILKEIRENHPEKAKKWMEKHLSRYQVDETDVRAKYPQFFK</sequence>
<keyword evidence="6" id="KW-1185">Reference proteome</keyword>
<dbReference type="Pfam" id="PF07729">
    <property type="entry name" value="FCD"/>
    <property type="match status" value="1"/>
</dbReference>
<dbReference type="SUPFAM" id="SSF48008">
    <property type="entry name" value="GntR ligand-binding domain-like"/>
    <property type="match status" value="1"/>
</dbReference>
<organism evidence="5 6">
    <name type="scientific">Brotaphodocola catenula</name>
    <dbReference type="NCBI Taxonomy" id="2885361"/>
    <lineage>
        <taxon>Bacteria</taxon>
        <taxon>Bacillati</taxon>
        <taxon>Bacillota</taxon>
        <taxon>Clostridia</taxon>
        <taxon>Lachnospirales</taxon>
        <taxon>Lachnospiraceae</taxon>
        <taxon>Brotaphodocola</taxon>
    </lineage>
</organism>
<dbReference type="Proteomes" id="UP001198962">
    <property type="component" value="Unassembled WGS sequence"/>
</dbReference>
<dbReference type="InterPro" id="IPR036388">
    <property type="entry name" value="WH-like_DNA-bd_sf"/>
</dbReference>
<feature type="domain" description="HTH gntR-type" evidence="4">
    <location>
        <begin position="10"/>
        <end position="77"/>
    </location>
</feature>
<dbReference type="GO" id="GO:0003677">
    <property type="term" value="F:DNA binding"/>
    <property type="evidence" value="ECO:0007669"/>
    <property type="project" value="UniProtKB-KW"/>
</dbReference>
<keyword evidence="1" id="KW-0805">Transcription regulation</keyword>
<keyword evidence="3" id="KW-0804">Transcription</keyword>
<dbReference type="PROSITE" id="PS50949">
    <property type="entry name" value="HTH_GNTR"/>
    <property type="match status" value="1"/>
</dbReference>
<accession>A0AAE3DKQ7</accession>
<reference evidence="5" key="1">
    <citation type="submission" date="2021-10" db="EMBL/GenBank/DDBJ databases">
        <title>Anaerobic single-cell dispensing facilitates the cultivation of human gut bacteria.</title>
        <authorList>
            <person name="Afrizal A."/>
        </authorList>
    </citation>
    <scope>NUCLEOTIDE SEQUENCE</scope>
    <source>
        <strain evidence="5">CLA-AA-H274</strain>
    </source>
</reference>
<name>A0AAE3DKQ7_9FIRM</name>
<dbReference type="Gene3D" id="1.20.120.530">
    <property type="entry name" value="GntR ligand-binding domain-like"/>
    <property type="match status" value="1"/>
</dbReference>
<evidence type="ECO:0000259" key="4">
    <source>
        <dbReference type="PROSITE" id="PS50949"/>
    </source>
</evidence>
<dbReference type="SMART" id="SM00345">
    <property type="entry name" value="HTH_GNTR"/>
    <property type="match status" value="1"/>
</dbReference>
<gene>
    <name evidence="5" type="ORF">LKD32_05370</name>
</gene>
<dbReference type="InterPro" id="IPR000524">
    <property type="entry name" value="Tscrpt_reg_HTH_GntR"/>
</dbReference>
<proteinExistence type="predicted"/>
<evidence type="ECO:0000256" key="1">
    <source>
        <dbReference type="ARBA" id="ARBA00023015"/>
    </source>
</evidence>
<dbReference type="RefSeq" id="WP_308450987.1">
    <property type="nucleotide sequence ID" value="NZ_JAJEPU010000011.1"/>
</dbReference>
<evidence type="ECO:0000313" key="5">
    <source>
        <dbReference type="EMBL" id="MCC2164313.1"/>
    </source>
</evidence>
<dbReference type="InterPro" id="IPR011711">
    <property type="entry name" value="GntR_C"/>
</dbReference>
<dbReference type="Gene3D" id="1.10.10.10">
    <property type="entry name" value="Winged helix-like DNA-binding domain superfamily/Winged helix DNA-binding domain"/>
    <property type="match status" value="1"/>
</dbReference>
<dbReference type="InterPro" id="IPR008920">
    <property type="entry name" value="TF_FadR/GntR_C"/>
</dbReference>
<dbReference type="InterPro" id="IPR036390">
    <property type="entry name" value="WH_DNA-bd_sf"/>
</dbReference>
<dbReference type="CDD" id="cd07377">
    <property type="entry name" value="WHTH_GntR"/>
    <property type="match status" value="1"/>
</dbReference>
<comment type="caution">
    <text evidence="5">The sequence shown here is derived from an EMBL/GenBank/DDBJ whole genome shotgun (WGS) entry which is preliminary data.</text>
</comment>
<evidence type="ECO:0000256" key="2">
    <source>
        <dbReference type="ARBA" id="ARBA00023125"/>
    </source>
</evidence>
<dbReference type="AlphaFoldDB" id="A0AAE3DKQ7"/>
<protein>
    <submittedName>
        <fullName evidence="5">GntR family transcriptional regulator</fullName>
    </submittedName>
</protein>
<dbReference type="GO" id="GO:0003700">
    <property type="term" value="F:DNA-binding transcription factor activity"/>
    <property type="evidence" value="ECO:0007669"/>
    <property type="project" value="InterPro"/>
</dbReference>
<keyword evidence="2" id="KW-0238">DNA-binding</keyword>
<dbReference type="SUPFAM" id="SSF46785">
    <property type="entry name" value="Winged helix' DNA-binding domain"/>
    <property type="match status" value="1"/>
</dbReference>
<dbReference type="EMBL" id="JAJEPU010000011">
    <property type="protein sequence ID" value="MCC2164313.1"/>
    <property type="molecule type" value="Genomic_DNA"/>
</dbReference>
<evidence type="ECO:0000313" key="6">
    <source>
        <dbReference type="Proteomes" id="UP001198962"/>
    </source>
</evidence>
<dbReference type="Pfam" id="PF00392">
    <property type="entry name" value="GntR"/>
    <property type="match status" value="1"/>
</dbReference>